<evidence type="ECO:0000256" key="12">
    <source>
        <dbReference type="RuleBase" id="RU003357"/>
    </source>
</evidence>
<gene>
    <name evidence="16" type="ORF">NT2_04_00290</name>
</gene>
<evidence type="ECO:0000313" key="16">
    <source>
        <dbReference type="EMBL" id="GAD48618.1"/>
    </source>
</evidence>
<evidence type="ECO:0000256" key="13">
    <source>
        <dbReference type="SAM" id="SignalP"/>
    </source>
</evidence>
<name>U3A1H4_9SPHN</name>
<proteinExistence type="inferred from homology"/>
<dbReference type="InterPro" id="IPR036942">
    <property type="entry name" value="Beta-barrel_TonB_sf"/>
</dbReference>
<dbReference type="InterPro" id="IPR012910">
    <property type="entry name" value="Plug_dom"/>
</dbReference>
<dbReference type="Gene3D" id="2.40.170.20">
    <property type="entry name" value="TonB-dependent receptor, beta-barrel domain"/>
    <property type="match status" value="1"/>
</dbReference>
<keyword evidence="9 11" id="KW-0472">Membrane</keyword>
<organism evidence="16 17">
    <name type="scientific">Caenibius tardaugens NBRC 16725</name>
    <dbReference type="NCBI Taxonomy" id="1219035"/>
    <lineage>
        <taxon>Bacteria</taxon>
        <taxon>Pseudomonadati</taxon>
        <taxon>Pseudomonadota</taxon>
        <taxon>Alphaproteobacteria</taxon>
        <taxon>Sphingomonadales</taxon>
        <taxon>Erythrobacteraceae</taxon>
        <taxon>Caenibius</taxon>
    </lineage>
</organism>
<dbReference type="InterPro" id="IPR039426">
    <property type="entry name" value="TonB-dep_rcpt-like"/>
</dbReference>
<keyword evidence="2 11" id="KW-0813">Transport</keyword>
<keyword evidence="17" id="KW-1185">Reference proteome</keyword>
<keyword evidence="4" id="KW-0410">Iron transport</keyword>
<comment type="caution">
    <text evidence="16">The sequence shown here is derived from an EMBL/GenBank/DDBJ whole genome shotgun (WGS) entry which is preliminary data.</text>
</comment>
<dbReference type="GO" id="GO:0006826">
    <property type="term" value="P:iron ion transport"/>
    <property type="evidence" value="ECO:0007669"/>
    <property type="project" value="UniProtKB-KW"/>
</dbReference>
<evidence type="ECO:0000256" key="6">
    <source>
        <dbReference type="ARBA" id="ARBA00023004"/>
    </source>
</evidence>
<feature type="signal peptide" evidence="13">
    <location>
        <begin position="1"/>
        <end position="29"/>
    </location>
</feature>
<evidence type="ECO:0000256" key="4">
    <source>
        <dbReference type="ARBA" id="ARBA00022496"/>
    </source>
</evidence>
<keyword evidence="13" id="KW-0732">Signal</keyword>
<evidence type="ECO:0000256" key="3">
    <source>
        <dbReference type="ARBA" id="ARBA00022452"/>
    </source>
</evidence>
<dbReference type="Pfam" id="PF00593">
    <property type="entry name" value="TonB_dep_Rec_b-barrel"/>
    <property type="match status" value="1"/>
</dbReference>
<evidence type="ECO:0000256" key="9">
    <source>
        <dbReference type="ARBA" id="ARBA00023136"/>
    </source>
</evidence>
<dbReference type="Pfam" id="PF07715">
    <property type="entry name" value="Plug"/>
    <property type="match status" value="1"/>
</dbReference>
<keyword evidence="10 11" id="KW-0998">Cell outer membrane</keyword>
<feature type="domain" description="TonB-dependent receptor-like beta-barrel" evidence="14">
    <location>
        <begin position="292"/>
        <end position="752"/>
    </location>
</feature>
<evidence type="ECO:0000256" key="11">
    <source>
        <dbReference type="PROSITE-ProRule" id="PRU01360"/>
    </source>
</evidence>
<feature type="domain" description="TonB-dependent receptor plug" evidence="15">
    <location>
        <begin position="58"/>
        <end position="167"/>
    </location>
</feature>
<dbReference type="EMBL" id="BASZ01000004">
    <property type="protein sequence ID" value="GAD48618.1"/>
    <property type="molecule type" value="Genomic_DNA"/>
</dbReference>
<keyword evidence="7" id="KW-0406">Ion transport</keyword>
<accession>U3A1H4</accession>
<evidence type="ECO:0000256" key="1">
    <source>
        <dbReference type="ARBA" id="ARBA00004571"/>
    </source>
</evidence>
<dbReference type="PANTHER" id="PTHR32552:SF81">
    <property type="entry name" value="TONB-DEPENDENT OUTER MEMBRANE RECEPTOR"/>
    <property type="match status" value="1"/>
</dbReference>
<keyword evidence="8 12" id="KW-0798">TonB box</keyword>
<dbReference type="PROSITE" id="PS52016">
    <property type="entry name" value="TONB_DEPENDENT_REC_3"/>
    <property type="match status" value="1"/>
</dbReference>
<evidence type="ECO:0000256" key="8">
    <source>
        <dbReference type="ARBA" id="ARBA00023077"/>
    </source>
</evidence>
<evidence type="ECO:0000256" key="7">
    <source>
        <dbReference type="ARBA" id="ARBA00023065"/>
    </source>
</evidence>
<evidence type="ECO:0000256" key="5">
    <source>
        <dbReference type="ARBA" id="ARBA00022692"/>
    </source>
</evidence>
<evidence type="ECO:0000313" key="17">
    <source>
        <dbReference type="Proteomes" id="UP000016568"/>
    </source>
</evidence>
<dbReference type="PANTHER" id="PTHR32552">
    <property type="entry name" value="FERRICHROME IRON RECEPTOR-RELATED"/>
    <property type="match status" value="1"/>
</dbReference>
<evidence type="ECO:0000259" key="14">
    <source>
        <dbReference type="Pfam" id="PF00593"/>
    </source>
</evidence>
<dbReference type="SUPFAM" id="SSF56935">
    <property type="entry name" value="Porins"/>
    <property type="match status" value="1"/>
</dbReference>
<dbReference type="CDD" id="cd01347">
    <property type="entry name" value="ligand_gated_channel"/>
    <property type="match status" value="1"/>
</dbReference>
<comment type="similarity">
    <text evidence="11 12">Belongs to the TonB-dependent receptor family.</text>
</comment>
<keyword evidence="16" id="KW-0675">Receptor</keyword>
<dbReference type="Proteomes" id="UP000016568">
    <property type="component" value="Unassembled WGS sequence"/>
</dbReference>
<dbReference type="RefSeq" id="WP_021689525.1">
    <property type="nucleotide sequence ID" value="NZ_BASZ01000004.1"/>
</dbReference>
<protein>
    <submittedName>
        <fullName evidence="16">Putative TonB-dependent receptor</fullName>
    </submittedName>
</protein>
<dbReference type="InterPro" id="IPR000531">
    <property type="entry name" value="Beta-barrel_TonB"/>
</dbReference>
<dbReference type="GO" id="GO:0009279">
    <property type="term" value="C:cell outer membrane"/>
    <property type="evidence" value="ECO:0007669"/>
    <property type="project" value="UniProtKB-SubCell"/>
</dbReference>
<keyword evidence="6" id="KW-0408">Iron</keyword>
<keyword evidence="3 11" id="KW-1134">Transmembrane beta strand</keyword>
<evidence type="ECO:0000256" key="10">
    <source>
        <dbReference type="ARBA" id="ARBA00023237"/>
    </source>
</evidence>
<evidence type="ECO:0000259" key="15">
    <source>
        <dbReference type="Pfam" id="PF07715"/>
    </source>
</evidence>
<sequence length="789" mass="85362">MTDLKSFRAAMLAGGALGLSSMLAVPAQAQADAPQAAETAQSGVGDIVVTARRRAESVQDVPIAVTALSNEQVAVPGAVGLTQVAQLAPSLQITATNARQTNINIRGLGATPAFASLGMEYGVGVYVDQVYYSRPAQAAFDLYDLAQVEVLRGPQGTLFGKNTTAGAIHITSQAPTFDPEFRGEVSVGNYKSLQVRATGAAPITDKLAVRLTVSNTERDKGFMKNVYDGSRKSDLHTLSIRGQLLFKPTDEFSLRVIGDYSKYKQDCCIGTMTSVRTTRVDGSTLPANFYQRVARFGYTPLAIDPSKREMDINRPLRLDLKTHGVTAIADYDLGAATITSVTGWRKLTYLPTIDADLLPLDIFVDAGIYEKQRQFSQELRIASNGKNTVDYVVGLYYFNQRIDDKIFTKYGEDAALWILGPAPSSAQASVGGQAALNGLFVDGTARADTKSYAAFGQVIWHVNDRFDVTAGLRYTKEKKTGFFEQVQRGPTLTPAEILLGAQAIRNSFGANIPRYDARTKEDNLSGAITLSYKITPDVMIYGTYAKGYKSGGLNLNATPAPKVIAPEKVDNFEAGIKSTLFDRMLTLNLAAFHTKIRNYQSQQVDTTVAPTAYIANVGTVRTQGLEFDANLRPVRNLSLFASASYVDAIYKSFRNAQCPLEYQGLQAVCDLSGRGLPGVSKYSVSLGGEYAADVASGAEAYINANYSYRSKFNAAYNLAEDAVIKGYGLTNLRIGLRHPDGRWDVSVYARNLFNTKYFNNIGPAAFNTGQYSGGPGDPRTVGVTLRSSL</sequence>
<dbReference type="AlphaFoldDB" id="U3A1H4"/>
<feature type="chain" id="PRO_5004637564" evidence="13">
    <location>
        <begin position="30"/>
        <end position="789"/>
    </location>
</feature>
<reference evidence="16 17" key="1">
    <citation type="submission" date="2013-09" db="EMBL/GenBank/DDBJ databases">
        <title>Whole genome shotgun sequence of Novosphingobium tardaugens NBRC 16725.</title>
        <authorList>
            <person name="Isaki S."/>
            <person name="Hosoyama A."/>
            <person name="Tsuchikane K."/>
            <person name="Katsumata H."/>
            <person name="Ando Y."/>
            <person name="Yamazaki S."/>
            <person name="Fujita N."/>
        </authorList>
    </citation>
    <scope>NUCLEOTIDE SEQUENCE [LARGE SCALE GENOMIC DNA]</scope>
    <source>
        <strain evidence="16 17">NBRC 16725</strain>
    </source>
</reference>
<keyword evidence="5 11" id="KW-0812">Transmembrane</keyword>
<comment type="subcellular location">
    <subcellularLocation>
        <location evidence="1 11">Cell outer membrane</location>
        <topology evidence="1 11">Multi-pass membrane protein</topology>
    </subcellularLocation>
</comment>
<dbReference type="eggNOG" id="COG4771">
    <property type="taxonomic scope" value="Bacteria"/>
</dbReference>
<evidence type="ECO:0000256" key="2">
    <source>
        <dbReference type="ARBA" id="ARBA00022448"/>
    </source>
</evidence>